<dbReference type="EMBL" id="JANPWB010000011">
    <property type="protein sequence ID" value="KAJ1121965.1"/>
    <property type="molecule type" value="Genomic_DNA"/>
</dbReference>
<dbReference type="Proteomes" id="UP001066276">
    <property type="component" value="Chromosome 7"/>
</dbReference>
<reference evidence="2" key="1">
    <citation type="journal article" date="2022" name="bioRxiv">
        <title>Sequencing and chromosome-scale assembly of the giantPleurodeles waltlgenome.</title>
        <authorList>
            <person name="Brown T."/>
            <person name="Elewa A."/>
            <person name="Iarovenko S."/>
            <person name="Subramanian E."/>
            <person name="Araus A.J."/>
            <person name="Petzold A."/>
            <person name="Susuki M."/>
            <person name="Suzuki K.-i.T."/>
            <person name="Hayashi T."/>
            <person name="Toyoda A."/>
            <person name="Oliveira C."/>
            <person name="Osipova E."/>
            <person name="Leigh N.D."/>
            <person name="Simon A."/>
            <person name="Yun M.H."/>
        </authorList>
    </citation>
    <scope>NUCLEOTIDE SEQUENCE</scope>
    <source>
        <strain evidence="2">20211129_DDA</strain>
        <tissue evidence="2">Liver</tissue>
    </source>
</reference>
<proteinExistence type="predicted"/>
<accession>A0AAV7P0Z4</accession>
<keyword evidence="3" id="KW-1185">Reference proteome</keyword>
<gene>
    <name evidence="2" type="ORF">NDU88_000471</name>
</gene>
<evidence type="ECO:0000256" key="1">
    <source>
        <dbReference type="SAM" id="MobiDB-lite"/>
    </source>
</evidence>
<dbReference type="AlphaFoldDB" id="A0AAV7P0Z4"/>
<evidence type="ECO:0000313" key="2">
    <source>
        <dbReference type="EMBL" id="KAJ1121965.1"/>
    </source>
</evidence>
<feature type="region of interest" description="Disordered" evidence="1">
    <location>
        <begin position="1"/>
        <end position="75"/>
    </location>
</feature>
<name>A0AAV7P0Z4_PLEWA</name>
<comment type="caution">
    <text evidence="2">The sequence shown here is derived from an EMBL/GenBank/DDBJ whole genome shotgun (WGS) entry which is preliminary data.</text>
</comment>
<protein>
    <submittedName>
        <fullName evidence="2">Uncharacterized protein</fullName>
    </submittedName>
</protein>
<evidence type="ECO:0000313" key="3">
    <source>
        <dbReference type="Proteomes" id="UP001066276"/>
    </source>
</evidence>
<feature type="compositionally biased region" description="Polar residues" evidence="1">
    <location>
        <begin position="28"/>
        <end position="38"/>
    </location>
</feature>
<organism evidence="2 3">
    <name type="scientific">Pleurodeles waltl</name>
    <name type="common">Iberian ribbed newt</name>
    <dbReference type="NCBI Taxonomy" id="8319"/>
    <lineage>
        <taxon>Eukaryota</taxon>
        <taxon>Metazoa</taxon>
        <taxon>Chordata</taxon>
        <taxon>Craniata</taxon>
        <taxon>Vertebrata</taxon>
        <taxon>Euteleostomi</taxon>
        <taxon>Amphibia</taxon>
        <taxon>Batrachia</taxon>
        <taxon>Caudata</taxon>
        <taxon>Salamandroidea</taxon>
        <taxon>Salamandridae</taxon>
        <taxon>Pleurodelinae</taxon>
        <taxon>Pleurodeles</taxon>
    </lineage>
</organism>
<sequence length="75" mass="7643">MNLQPHGSPRPDLAAGRALRGPADTGPFSKSNRDSLTPQRPKLGGKANSIADESSPAAPALATPNQGAGRSSRGR</sequence>